<organism evidence="2">
    <name type="scientific">Drosophila melanogaster</name>
    <name type="common">Fruit fly</name>
    <dbReference type="NCBI Taxonomy" id="7227"/>
    <lineage>
        <taxon>Eukaryota</taxon>
        <taxon>Metazoa</taxon>
        <taxon>Ecdysozoa</taxon>
        <taxon>Arthropoda</taxon>
        <taxon>Hexapoda</taxon>
        <taxon>Insecta</taxon>
        <taxon>Pterygota</taxon>
        <taxon>Neoptera</taxon>
        <taxon>Endopterygota</taxon>
        <taxon>Diptera</taxon>
        <taxon>Brachycera</taxon>
        <taxon>Muscomorpha</taxon>
        <taxon>Ephydroidea</taxon>
        <taxon>Drosophilidae</taxon>
        <taxon>Drosophila</taxon>
        <taxon>Sophophora</taxon>
    </lineage>
</organism>
<feature type="compositionally biased region" description="Polar residues" evidence="1">
    <location>
        <begin position="20"/>
        <end position="29"/>
    </location>
</feature>
<gene>
    <name evidence="2" type="primary">Ilp6-RA</name>
</gene>
<protein>
    <submittedName>
        <fullName evidence="2">MIP16323p</fullName>
    </submittedName>
</protein>
<sequence>HLRASIIYIYIYLNKRCNGSQSADVQSPASPGHLVRRGGEDNDLDAPGGGQSARTHGIRTETHDVLHRPQRCDTEDMRKRNGGPWRCISQQFREAQEARLAERNRFVLQVGWLHLQGALAVLQRIVKDSHGGPSSHKPLRQFRHSATPPLHHSATPIHCKSIYTTPIIRNP</sequence>
<reference evidence="2" key="1">
    <citation type="submission" date="2010-07" db="EMBL/GenBank/DDBJ databases">
        <authorList>
            <person name="Carlson J."/>
            <person name="Booth B."/>
            <person name="Frise E."/>
            <person name="Sandler J."/>
            <person name="Wan K."/>
            <person name="Yu C."/>
            <person name="Celniker S."/>
        </authorList>
    </citation>
    <scope>NUCLEOTIDE SEQUENCE</scope>
</reference>
<dbReference type="EMBL" id="BT125049">
    <property type="protein sequence ID" value="ADJ57412.1"/>
    <property type="molecule type" value="mRNA"/>
</dbReference>
<feature type="region of interest" description="Disordered" evidence="1">
    <location>
        <begin position="20"/>
        <end position="78"/>
    </location>
</feature>
<dbReference type="AlphaFoldDB" id="D8FT27"/>
<evidence type="ECO:0000313" key="2">
    <source>
        <dbReference type="EMBL" id="ADJ57412.1"/>
    </source>
</evidence>
<feature type="compositionally biased region" description="Basic and acidic residues" evidence="1">
    <location>
        <begin position="58"/>
        <end position="78"/>
    </location>
</feature>
<evidence type="ECO:0000256" key="1">
    <source>
        <dbReference type="SAM" id="MobiDB-lite"/>
    </source>
</evidence>
<name>D8FT27_DROME</name>
<accession>D8FT27</accession>
<proteinExistence type="evidence at transcript level"/>
<feature type="non-terminal residue" evidence="2">
    <location>
        <position position="1"/>
    </location>
</feature>